<dbReference type="EMBL" id="KI392557">
    <property type="protein sequence ID" value="ERN14169.1"/>
    <property type="molecule type" value="Genomic_DNA"/>
</dbReference>
<dbReference type="Proteomes" id="UP000017836">
    <property type="component" value="Unassembled WGS sequence"/>
</dbReference>
<dbReference type="HOGENOM" id="CLU_1505457_0_0_1"/>
<evidence type="ECO:0000313" key="2">
    <source>
        <dbReference type="Proteomes" id="UP000017836"/>
    </source>
</evidence>
<reference evidence="2" key="1">
    <citation type="journal article" date="2013" name="Science">
        <title>The Amborella genome and the evolution of flowering plants.</title>
        <authorList>
            <consortium name="Amborella Genome Project"/>
        </authorList>
    </citation>
    <scope>NUCLEOTIDE SEQUENCE [LARGE SCALE GENOMIC DNA]</scope>
</reference>
<protein>
    <submittedName>
        <fullName evidence="1">Uncharacterized protein</fullName>
    </submittedName>
</protein>
<dbReference type="Gramene" id="ERN14169">
    <property type="protein sequence ID" value="ERN14169"/>
    <property type="gene ID" value="AMTR_s00033p00023220"/>
</dbReference>
<organism evidence="1 2">
    <name type="scientific">Amborella trichopoda</name>
    <dbReference type="NCBI Taxonomy" id="13333"/>
    <lineage>
        <taxon>Eukaryota</taxon>
        <taxon>Viridiplantae</taxon>
        <taxon>Streptophyta</taxon>
        <taxon>Embryophyta</taxon>
        <taxon>Tracheophyta</taxon>
        <taxon>Spermatophyta</taxon>
        <taxon>Magnoliopsida</taxon>
        <taxon>Amborellales</taxon>
        <taxon>Amborellaceae</taxon>
        <taxon>Amborella</taxon>
    </lineage>
</organism>
<accession>U5CVN4</accession>
<sequence length="179" mass="19801">MAVVHAPDFIVLVLSHCRFSCSTMHTALSCRSQHMRHLLCLPLLAIPILSHDQGKIRALLILVTLLSQCRSLGTPPHAIALVAGHHHCHTDWTPPLCGNRGLRSNNWCSALIKYFEPQHTEKLVVAALGEQSVMLTRLEIEPSGRGLGQCLAAWGWGGHKHRWCGWGKRYDGWRVGGVG</sequence>
<dbReference type="AlphaFoldDB" id="U5CVN4"/>
<name>U5CVN4_AMBTC</name>
<gene>
    <name evidence="1" type="ORF">AMTR_s00033p00023220</name>
</gene>
<keyword evidence="2" id="KW-1185">Reference proteome</keyword>
<evidence type="ECO:0000313" key="1">
    <source>
        <dbReference type="EMBL" id="ERN14169.1"/>
    </source>
</evidence>
<proteinExistence type="predicted"/>